<feature type="non-terminal residue" evidence="1">
    <location>
        <position position="1"/>
    </location>
</feature>
<evidence type="ECO:0000313" key="2">
    <source>
        <dbReference type="Proteomes" id="UP001379949"/>
    </source>
</evidence>
<keyword evidence="1" id="KW-0413">Isomerase</keyword>
<name>A0ABU9G9R7_9GAMM</name>
<reference evidence="1 2" key="1">
    <citation type="submission" date="2024-02" db="EMBL/GenBank/DDBJ databases">
        <title>Bacteria isolated from the canopy kelp, Nereocystis luetkeana.</title>
        <authorList>
            <person name="Pfister C.A."/>
            <person name="Younker I.T."/>
            <person name="Light S.H."/>
        </authorList>
    </citation>
    <scope>NUCLEOTIDE SEQUENCE [LARGE SCALE GENOMIC DNA]</scope>
    <source>
        <strain evidence="1 2">TI.4.07</strain>
    </source>
</reference>
<feature type="non-terminal residue" evidence="1">
    <location>
        <position position="77"/>
    </location>
</feature>
<gene>
    <name evidence="1" type="ORF">V6242_17915</name>
</gene>
<dbReference type="Proteomes" id="UP001379949">
    <property type="component" value="Unassembled WGS sequence"/>
</dbReference>
<proteinExistence type="predicted"/>
<organism evidence="1 2">
    <name type="scientific">Marinomonas arenicola</name>
    <dbReference type="NCBI Taxonomy" id="569601"/>
    <lineage>
        <taxon>Bacteria</taxon>
        <taxon>Pseudomonadati</taxon>
        <taxon>Pseudomonadota</taxon>
        <taxon>Gammaproteobacteria</taxon>
        <taxon>Oceanospirillales</taxon>
        <taxon>Oceanospirillaceae</taxon>
        <taxon>Marinomonas</taxon>
    </lineage>
</organism>
<comment type="caution">
    <text evidence="1">The sequence shown here is derived from an EMBL/GenBank/DDBJ whole genome shotgun (WGS) entry which is preliminary data.</text>
</comment>
<dbReference type="Pfam" id="PF06934">
    <property type="entry name" value="CTI"/>
    <property type="match status" value="1"/>
</dbReference>
<evidence type="ECO:0000313" key="1">
    <source>
        <dbReference type="EMBL" id="MEL0615020.1"/>
    </source>
</evidence>
<dbReference type="GO" id="GO:0016853">
    <property type="term" value="F:isomerase activity"/>
    <property type="evidence" value="ECO:0007669"/>
    <property type="project" value="UniProtKB-KW"/>
</dbReference>
<dbReference type="RefSeq" id="WP_341568231.1">
    <property type="nucleotide sequence ID" value="NZ_JBAKAR010000145.1"/>
</dbReference>
<keyword evidence="2" id="KW-1185">Reference proteome</keyword>
<protein>
    <submittedName>
        <fullName evidence="1">Fatty acid cis/trans isomerase</fullName>
    </submittedName>
</protein>
<sequence>STNLKGQLISRYIYAHIYLYSLYLGKGNDQPFILVRSKTPPGQPIERISTRRPYDTPGVDHVYYRLLKDPEVIVEKN</sequence>
<accession>A0ABU9G9R7</accession>
<dbReference type="InterPro" id="IPR010706">
    <property type="entry name" value="Fatty_acid_cis-trans_isomerase"/>
</dbReference>
<dbReference type="EMBL" id="JBAKAR010000145">
    <property type="protein sequence ID" value="MEL0615020.1"/>
    <property type="molecule type" value="Genomic_DNA"/>
</dbReference>